<dbReference type="AlphaFoldDB" id="A0A833R6E2"/>
<accession>A0A833R6E2</accession>
<keyword evidence="2" id="KW-0493">Microtubule</keyword>
<comment type="similarity">
    <text evidence="1">Belongs to the MAP65/ASE1 family.</text>
</comment>
<dbReference type="GO" id="GO:0008017">
    <property type="term" value="F:microtubule binding"/>
    <property type="evidence" value="ECO:0007669"/>
    <property type="project" value="InterPro"/>
</dbReference>
<name>A0A833R6E2_9POAL</name>
<comment type="caution">
    <text evidence="5">The sequence shown here is derived from an EMBL/GenBank/DDBJ whole genome shotgun (WGS) entry which is preliminary data.</text>
</comment>
<feature type="coiled-coil region" evidence="3">
    <location>
        <begin position="73"/>
        <end position="107"/>
    </location>
</feature>
<evidence type="ECO:0000256" key="2">
    <source>
        <dbReference type="ARBA" id="ARBA00022701"/>
    </source>
</evidence>
<dbReference type="GO" id="GO:0000226">
    <property type="term" value="P:microtubule cytoskeleton organization"/>
    <property type="evidence" value="ECO:0007669"/>
    <property type="project" value="InterPro"/>
</dbReference>
<evidence type="ECO:0000256" key="4">
    <source>
        <dbReference type="SAM" id="MobiDB-lite"/>
    </source>
</evidence>
<dbReference type="GO" id="GO:0005737">
    <property type="term" value="C:cytoplasm"/>
    <property type="evidence" value="ECO:0007669"/>
    <property type="project" value="TreeGrafter"/>
</dbReference>
<feature type="compositionally biased region" description="Polar residues" evidence="4">
    <location>
        <begin position="613"/>
        <end position="623"/>
    </location>
</feature>
<evidence type="ECO:0000256" key="3">
    <source>
        <dbReference type="SAM" id="Coils"/>
    </source>
</evidence>
<gene>
    <name evidence="5" type="ORF">FCM35_KLT20621</name>
</gene>
<proteinExistence type="inferred from homology"/>
<evidence type="ECO:0000256" key="1">
    <source>
        <dbReference type="ARBA" id="ARBA00006187"/>
    </source>
</evidence>
<dbReference type="PANTHER" id="PTHR19321:SF13">
    <property type="entry name" value="OS02G0126300 PROTEIN"/>
    <property type="match status" value="1"/>
</dbReference>
<dbReference type="PANTHER" id="PTHR19321">
    <property type="entry name" value="PROTEIN REGULATOR OF CYTOKINESIS 1 PRC1-RELATED"/>
    <property type="match status" value="1"/>
</dbReference>
<feature type="compositionally biased region" description="Polar residues" evidence="4">
    <location>
        <begin position="579"/>
        <end position="593"/>
    </location>
</feature>
<dbReference type="EMBL" id="SWLB01000008">
    <property type="protein sequence ID" value="KAF3336114.1"/>
    <property type="molecule type" value="Genomic_DNA"/>
</dbReference>
<dbReference type="InterPro" id="IPR007145">
    <property type="entry name" value="MAP65_Ase1_PRC1"/>
</dbReference>
<keyword evidence="6" id="KW-1185">Reference proteome</keyword>
<feature type="region of interest" description="Disordered" evidence="4">
    <location>
        <begin position="493"/>
        <end position="623"/>
    </location>
</feature>
<protein>
    <submittedName>
        <fullName evidence="5">Microtubule-associated protein 3-like protein</fullName>
    </submittedName>
</protein>
<dbReference type="OrthoDB" id="642895at2759"/>
<keyword evidence="3" id="KW-0175">Coiled coil</keyword>
<dbReference type="Gene3D" id="1.20.58.1520">
    <property type="match status" value="1"/>
</dbReference>
<dbReference type="Proteomes" id="UP000623129">
    <property type="component" value="Unassembled WGS sequence"/>
</dbReference>
<evidence type="ECO:0000313" key="6">
    <source>
        <dbReference type="Proteomes" id="UP000623129"/>
    </source>
</evidence>
<sequence>MLIFPKDFLLQMEVTSGRLLSELQVFTKKGYYIASLLPNTMFTNKKFQSIWDEIGQSNAERDIKLVEIQQQCLNVYRNTIEEAKKLKDNLEREISDSEEEIRAISAAIGDPNLHFREVSTSNMCLRERMEAIYPQLEAMRQRREEKKSQFFEILDKINSILREIRPYNTPLVGFDESDLSVGKLAELKSQLEYLRTEKVNRTKQVGELLNSLNSLCLVLGIDSQEILKGEFGSSVAASNISDGVIQRLVSETDRLRALKMSRIEKLQDMVMSMLELWTLMDTPVEEQQCFREVASNIAASEDEITEPNSLSLQFLKNIENEVKRLETLKTSKMRDLVLKKKLELEDISARAHIVERCNTEIESILTALETGVSDPSAILESLETKISNAKEDAFNRKEILERVEKWQAACEEEAWLEEYNRDDNRYNVSKGAHLVLKRAEKARSVVGKIPGMVEVLVSKTKAWEKERGMEFRYDGMELVAMLEEYTCQRQEREQEKKRLREQRKHKTEQEVQNSPKAGPLIGLKKQISRTLSGRQERKPSLGGTPRSARKAENAGCTAFSSRRSDLSGLGTAKRRQLDPCSSENGSRPSTPSKSDVVNGGINGGDDDDGEISTPRSVSSATFF</sequence>
<evidence type="ECO:0000313" key="5">
    <source>
        <dbReference type="EMBL" id="KAF3336114.1"/>
    </source>
</evidence>
<dbReference type="GO" id="GO:0005874">
    <property type="term" value="C:microtubule"/>
    <property type="evidence" value="ECO:0007669"/>
    <property type="project" value="UniProtKB-KW"/>
</dbReference>
<dbReference type="Pfam" id="PF03999">
    <property type="entry name" value="MAP65_ASE1"/>
    <property type="match status" value="1"/>
</dbReference>
<reference evidence="5" key="1">
    <citation type="submission" date="2020-01" db="EMBL/GenBank/DDBJ databases">
        <title>Genome sequence of Kobresia littledalei, the first chromosome-level genome in the family Cyperaceae.</title>
        <authorList>
            <person name="Qu G."/>
        </authorList>
    </citation>
    <scope>NUCLEOTIDE SEQUENCE</scope>
    <source>
        <strain evidence="5">C.B.Clarke</strain>
        <tissue evidence="5">Leaf</tissue>
    </source>
</reference>
<dbReference type="GO" id="GO:0005819">
    <property type="term" value="C:spindle"/>
    <property type="evidence" value="ECO:0007669"/>
    <property type="project" value="TreeGrafter"/>
</dbReference>
<organism evidence="5 6">
    <name type="scientific">Carex littledalei</name>
    <dbReference type="NCBI Taxonomy" id="544730"/>
    <lineage>
        <taxon>Eukaryota</taxon>
        <taxon>Viridiplantae</taxon>
        <taxon>Streptophyta</taxon>
        <taxon>Embryophyta</taxon>
        <taxon>Tracheophyta</taxon>
        <taxon>Spermatophyta</taxon>
        <taxon>Magnoliopsida</taxon>
        <taxon>Liliopsida</taxon>
        <taxon>Poales</taxon>
        <taxon>Cyperaceae</taxon>
        <taxon>Cyperoideae</taxon>
        <taxon>Cariceae</taxon>
        <taxon>Carex</taxon>
        <taxon>Carex subgen. Euthyceras</taxon>
    </lineage>
</organism>